<dbReference type="GO" id="GO:0005886">
    <property type="term" value="C:plasma membrane"/>
    <property type="evidence" value="ECO:0007669"/>
    <property type="project" value="UniProtKB-SubCell"/>
</dbReference>
<feature type="active site" description="Acyl-ester intermediate" evidence="16">
    <location>
        <position position="297"/>
    </location>
</feature>
<keyword evidence="20" id="KW-1185">Reference proteome</keyword>
<dbReference type="GO" id="GO:0071555">
    <property type="term" value="P:cell wall organization"/>
    <property type="evidence" value="ECO:0007669"/>
    <property type="project" value="UniProtKB-KW"/>
</dbReference>
<evidence type="ECO:0000256" key="12">
    <source>
        <dbReference type="ARBA" id="ARBA00023136"/>
    </source>
</evidence>
<keyword evidence="4 16" id="KW-0132">Cell division</keyword>
<name>A0A4R2KTN4_9GAMM</name>
<evidence type="ECO:0000256" key="13">
    <source>
        <dbReference type="ARBA" id="ARBA00023210"/>
    </source>
</evidence>
<dbReference type="GO" id="GO:0008658">
    <property type="term" value="F:penicillin binding"/>
    <property type="evidence" value="ECO:0007669"/>
    <property type="project" value="InterPro"/>
</dbReference>
<keyword evidence="2 16" id="KW-1003">Cell membrane</keyword>
<dbReference type="HAMAP" id="MF_02080">
    <property type="entry name" value="FtsI_transpept"/>
    <property type="match status" value="1"/>
</dbReference>
<organism evidence="19 20">
    <name type="scientific">Chromatocurvus halotolerans</name>
    <dbReference type="NCBI Taxonomy" id="1132028"/>
    <lineage>
        <taxon>Bacteria</taxon>
        <taxon>Pseudomonadati</taxon>
        <taxon>Pseudomonadota</taxon>
        <taxon>Gammaproteobacteria</taxon>
        <taxon>Cellvibrionales</taxon>
        <taxon>Halieaceae</taxon>
        <taxon>Chromatocurvus</taxon>
    </lineage>
</organism>
<feature type="domain" description="Penicillin-binding protein transpeptidase" evidence="17">
    <location>
        <begin position="250"/>
        <end position="546"/>
    </location>
</feature>
<evidence type="ECO:0000256" key="15">
    <source>
        <dbReference type="ARBA" id="ARBA00023316"/>
    </source>
</evidence>
<sequence length="578" mass="62669">MSRQRAQRDSYEWRLYVILGVVVVLFVSLAGRILFLQVLEVEGGREFLKSQGAMRSVRTAEIPAYRGLITDRRGEPLAVSTPVISLWADPRVLSTVADLAPLASALDIGVDELGTRLAQYSGKRFMYLSRHHEPDSARRILDLRTPGVHWTREYRRFYPAGEVAAQLVGFTNVDGTGIAGLELAYDDWLRGVAGRKQYIKDLHGEAVRDIGVLQEAQPGRPLQLSIDLRLQYLLHTELQRAMQVTGSESGSIVTLDSRTGEVLGMVSDPAYNPNDREALTPGATRNRAMTDVLEPGSTMKPLTLVAALESGEFTTETLIDTSPGRIRVGRKVLPDPSNYGEITLSRVIEKSSQVGVTKVSLALGHEPVWEVFRRFGLGETTGTGFPGESAGQLPSRQRWSPIEQVTLAFGYGLTATPLQLARAYSAFANGGILPQVSLLRVDEGERPGQRVISSDTAWQVLDVLHRVTGEHGTARKARVEGYAVGGKTGTVHKVGPGGYLQDQYIALFAGVAPIDEPRFVTVVVLDRPKGDNYGGGAAAAPVFARVASGVLRLLDVAPTQLPAIPPVQDVASIGRVTP</sequence>
<evidence type="ECO:0000256" key="7">
    <source>
        <dbReference type="ARBA" id="ARBA00022692"/>
    </source>
</evidence>
<keyword evidence="11 16" id="KW-1133">Transmembrane helix</keyword>
<keyword evidence="10 16" id="KW-0573">Peptidoglycan synthesis</keyword>
<evidence type="ECO:0000256" key="4">
    <source>
        <dbReference type="ARBA" id="ARBA00022618"/>
    </source>
</evidence>
<evidence type="ECO:0000256" key="10">
    <source>
        <dbReference type="ARBA" id="ARBA00022984"/>
    </source>
</evidence>
<dbReference type="GO" id="GO:0043093">
    <property type="term" value="P:FtsZ-dependent cytokinesis"/>
    <property type="evidence" value="ECO:0007669"/>
    <property type="project" value="UniProtKB-UniRule"/>
</dbReference>
<dbReference type="GO" id="GO:0009252">
    <property type="term" value="P:peptidoglycan biosynthetic process"/>
    <property type="evidence" value="ECO:0007669"/>
    <property type="project" value="UniProtKB-UniRule"/>
</dbReference>
<evidence type="ECO:0000259" key="18">
    <source>
        <dbReference type="Pfam" id="PF03717"/>
    </source>
</evidence>
<evidence type="ECO:0000259" key="17">
    <source>
        <dbReference type="Pfam" id="PF00905"/>
    </source>
</evidence>
<dbReference type="EMBL" id="SLWX01000005">
    <property type="protein sequence ID" value="TCO76202.1"/>
    <property type="molecule type" value="Genomic_DNA"/>
</dbReference>
<evidence type="ECO:0000313" key="19">
    <source>
        <dbReference type="EMBL" id="TCO76202.1"/>
    </source>
</evidence>
<dbReference type="PANTHER" id="PTHR30627:SF1">
    <property type="entry name" value="PEPTIDOGLYCAN D,D-TRANSPEPTIDASE FTSI"/>
    <property type="match status" value="1"/>
</dbReference>
<accession>A0A4R2KTN4</accession>
<dbReference type="InterPro" id="IPR012338">
    <property type="entry name" value="Beta-lactam/transpept-like"/>
</dbReference>
<keyword evidence="14 16" id="KW-0131">Cell cycle</keyword>
<keyword evidence="9 16" id="KW-0133">Cell shape</keyword>
<dbReference type="InterPro" id="IPR036138">
    <property type="entry name" value="PBP_dimer_sf"/>
</dbReference>
<evidence type="ECO:0000313" key="20">
    <source>
        <dbReference type="Proteomes" id="UP000294980"/>
    </source>
</evidence>
<proteinExistence type="inferred from homology"/>
<dbReference type="Gene3D" id="3.90.1310.10">
    <property type="entry name" value="Penicillin-binding protein 2a (Domain 2)"/>
    <property type="match status" value="1"/>
</dbReference>
<keyword evidence="13 16" id="KW-0717">Septation</keyword>
<reference evidence="19 20" key="1">
    <citation type="submission" date="2019-03" db="EMBL/GenBank/DDBJ databases">
        <title>Genomic Encyclopedia of Type Strains, Phase IV (KMG-IV): sequencing the most valuable type-strain genomes for metagenomic binning, comparative biology and taxonomic classification.</title>
        <authorList>
            <person name="Goeker M."/>
        </authorList>
    </citation>
    <scope>NUCLEOTIDE SEQUENCE [LARGE SCALE GENOMIC DNA]</scope>
    <source>
        <strain evidence="19 20">DSM 23344</strain>
    </source>
</reference>
<comment type="similarity">
    <text evidence="16">Belongs to the transpeptidase family. FtsI subfamily.</text>
</comment>
<dbReference type="SUPFAM" id="SSF56601">
    <property type="entry name" value="beta-lactamase/transpeptidase-like"/>
    <property type="match status" value="1"/>
</dbReference>
<protein>
    <recommendedName>
        <fullName evidence="16">Peptidoglycan D,D-transpeptidase FtsI</fullName>
        <ecNumber evidence="16">3.4.16.4</ecNumber>
    </recommendedName>
    <alternativeName>
        <fullName evidence="16">Penicillin-binding protein 3</fullName>
        <shortName evidence="16">PBP-3</shortName>
    </alternativeName>
</protein>
<feature type="transmembrane region" description="Helical" evidence="16">
    <location>
        <begin position="15"/>
        <end position="35"/>
    </location>
</feature>
<dbReference type="AlphaFoldDB" id="A0A4R2KTN4"/>
<keyword evidence="12 16" id="KW-0472">Membrane</keyword>
<evidence type="ECO:0000256" key="3">
    <source>
        <dbReference type="ARBA" id="ARBA00022519"/>
    </source>
</evidence>
<dbReference type="Proteomes" id="UP000294980">
    <property type="component" value="Unassembled WGS sequence"/>
</dbReference>
<keyword evidence="3 16" id="KW-0997">Cell inner membrane</keyword>
<comment type="catalytic activity">
    <reaction evidence="16">
        <text>Preferential cleavage: (Ac)2-L-Lys-D-Ala-|-D-Ala. Also transpeptidation of peptidyl-alanyl moieties that are N-acyl substituents of D-alanine.</text>
        <dbReference type="EC" id="3.4.16.4"/>
    </reaction>
</comment>
<evidence type="ECO:0000256" key="11">
    <source>
        <dbReference type="ARBA" id="ARBA00022989"/>
    </source>
</evidence>
<dbReference type="OrthoDB" id="9789078at2"/>
<keyword evidence="5 16" id="KW-0121">Carboxypeptidase</keyword>
<dbReference type="Pfam" id="PF00905">
    <property type="entry name" value="Transpeptidase"/>
    <property type="match status" value="1"/>
</dbReference>
<evidence type="ECO:0000256" key="5">
    <source>
        <dbReference type="ARBA" id="ARBA00022645"/>
    </source>
</evidence>
<dbReference type="EC" id="3.4.16.4" evidence="16"/>
<evidence type="ECO:0000256" key="1">
    <source>
        <dbReference type="ARBA" id="ARBA00004370"/>
    </source>
</evidence>
<dbReference type="GO" id="GO:0009002">
    <property type="term" value="F:serine-type D-Ala-D-Ala carboxypeptidase activity"/>
    <property type="evidence" value="ECO:0007669"/>
    <property type="project" value="UniProtKB-UniRule"/>
</dbReference>
<keyword evidence="6 16" id="KW-0645">Protease</keyword>
<gene>
    <name evidence="16" type="primary">ftsI</name>
    <name evidence="19" type="ORF">EV688_105163</name>
</gene>
<comment type="caution">
    <text evidence="19">The sequence shown here is derived from an EMBL/GenBank/DDBJ whole genome shotgun (WGS) entry which is preliminary data.</text>
</comment>
<evidence type="ECO:0000256" key="14">
    <source>
        <dbReference type="ARBA" id="ARBA00023306"/>
    </source>
</evidence>
<dbReference type="GO" id="GO:0000917">
    <property type="term" value="P:division septum assembly"/>
    <property type="evidence" value="ECO:0007669"/>
    <property type="project" value="UniProtKB-KW"/>
</dbReference>
<dbReference type="InterPro" id="IPR005311">
    <property type="entry name" value="PBP_dimer"/>
</dbReference>
<evidence type="ECO:0000256" key="9">
    <source>
        <dbReference type="ARBA" id="ARBA00022960"/>
    </source>
</evidence>
<dbReference type="RefSeq" id="WP_117315451.1">
    <property type="nucleotide sequence ID" value="NZ_QQSW01000003.1"/>
</dbReference>
<dbReference type="GO" id="GO:0008360">
    <property type="term" value="P:regulation of cell shape"/>
    <property type="evidence" value="ECO:0007669"/>
    <property type="project" value="UniProtKB-KW"/>
</dbReference>
<evidence type="ECO:0000256" key="6">
    <source>
        <dbReference type="ARBA" id="ARBA00022670"/>
    </source>
</evidence>
<keyword evidence="7 16" id="KW-0812">Transmembrane</keyword>
<dbReference type="Pfam" id="PF03717">
    <property type="entry name" value="PBP_dimer"/>
    <property type="match status" value="1"/>
</dbReference>
<dbReference type="InterPro" id="IPR001460">
    <property type="entry name" value="PCN-bd_Tpept"/>
</dbReference>
<dbReference type="InterPro" id="IPR050515">
    <property type="entry name" value="Beta-lactam/transpept"/>
</dbReference>
<evidence type="ECO:0000256" key="16">
    <source>
        <dbReference type="HAMAP-Rule" id="MF_02080"/>
    </source>
</evidence>
<keyword evidence="8 16" id="KW-0378">Hydrolase</keyword>
<dbReference type="SUPFAM" id="SSF56519">
    <property type="entry name" value="Penicillin binding protein dimerisation domain"/>
    <property type="match status" value="1"/>
</dbReference>
<feature type="domain" description="Penicillin-binding protein dimerisation" evidence="18">
    <location>
        <begin position="62"/>
        <end position="208"/>
    </location>
</feature>
<dbReference type="Gene3D" id="3.30.450.330">
    <property type="match status" value="1"/>
</dbReference>
<comment type="pathway">
    <text evidence="16">Cell wall biogenesis; peptidoglycan biosynthesis.</text>
</comment>
<evidence type="ECO:0000256" key="8">
    <source>
        <dbReference type="ARBA" id="ARBA00022801"/>
    </source>
</evidence>
<dbReference type="UniPathway" id="UPA00219"/>
<comment type="function">
    <text evidence="16">Catalyzes cross-linking of the peptidoglycan cell wall at the division septum.</text>
</comment>
<comment type="subcellular location">
    <subcellularLocation>
        <location evidence="16">Cell inner membrane</location>
        <topology evidence="16">Single-pass membrane protein</topology>
    </subcellularLocation>
    <subcellularLocation>
        <location evidence="1">Membrane</location>
    </subcellularLocation>
</comment>
<keyword evidence="15 16" id="KW-0961">Cell wall biogenesis/degradation</keyword>
<dbReference type="GO" id="GO:0006508">
    <property type="term" value="P:proteolysis"/>
    <property type="evidence" value="ECO:0007669"/>
    <property type="project" value="UniProtKB-KW"/>
</dbReference>
<dbReference type="Gene3D" id="3.40.710.10">
    <property type="entry name" value="DD-peptidase/beta-lactamase superfamily"/>
    <property type="match status" value="1"/>
</dbReference>
<dbReference type="PANTHER" id="PTHR30627">
    <property type="entry name" value="PEPTIDOGLYCAN D,D-TRANSPEPTIDASE"/>
    <property type="match status" value="1"/>
</dbReference>
<evidence type="ECO:0000256" key="2">
    <source>
        <dbReference type="ARBA" id="ARBA00022475"/>
    </source>
</evidence>
<dbReference type="GO" id="GO:0008955">
    <property type="term" value="F:peptidoglycan glycosyltransferase activity"/>
    <property type="evidence" value="ECO:0007669"/>
    <property type="project" value="InterPro"/>
</dbReference>
<dbReference type="InterPro" id="IPR037532">
    <property type="entry name" value="FtsI_transpept"/>
</dbReference>